<evidence type="ECO:0000256" key="4">
    <source>
        <dbReference type="SAM" id="SignalP"/>
    </source>
</evidence>
<name>A0A4Q7J1K6_9PSEU</name>
<dbReference type="OrthoDB" id="9796770at2"/>
<evidence type="ECO:0000256" key="1">
    <source>
        <dbReference type="ARBA" id="ARBA00010088"/>
    </source>
</evidence>
<sequence length="626" mass="65484">MRKVLSVTAVVAAIAAVAATVVAGVSSPPGSHECAEATQRCEGRVDVPLDHADPGRGTISVAFAWFPRRDRSKPAEGTVLAVSGGPAPALPMAEVYQRALGPVLDRQDLLMIDPRGLGQSSPLLCPGLDLAVQGTIAECGRTLGQRVGYFGTDQAVADFDAVRAALGVERVSVYGTSYGTVWGHAYAVRFPSRVRSVLLDSVVRFGDDGYVRWPLGRPVWPGMENLDAVCRPSRDCRALPGTPPRVWGELVERLRSVPDRAVPLAALLRVPQATVEPAVGAEVNAAAVAYLAGDPLPLRRLVRTFVQVGGREHGGGGGGGGGGPDPSAAGYLAYLCADAAYPYDRAAAPERKRRQLAEAYATQRPFRPFTADEVQAATGGDQHQWCVDWPTSRPSPPLPAGAVYPAVPMLAVGGELDVATTGADAEAMARRFPRGRAVVVPFGGHNPALGPAAGMTGPYWACAQEVVRGFLTDPQRPVERCSAANYRASGGFARRATQVRGDVAGVRGADRRLVAATVATAADAAARRNPNGAMTGRLTGEPGLRGGRLTLPAPGRADLDQVRYVEDVAVSGSVTIDPGGTARADLTAVGPDGHSRALTLTWEAFRHGGPAEATGTLDARPFRVRL</sequence>
<feature type="chain" id="PRO_5039655498" evidence="4">
    <location>
        <begin position="24"/>
        <end position="626"/>
    </location>
</feature>
<dbReference type="Pfam" id="PF00561">
    <property type="entry name" value="Abhydrolase_1"/>
    <property type="match status" value="1"/>
</dbReference>
<reference evidence="7 8" key="1">
    <citation type="submission" date="2019-02" db="EMBL/GenBank/DDBJ databases">
        <title>Draft genome sequence of Amycolatopsis sp. 8-3EHSu isolated from roots of Suaeda maritima.</title>
        <authorList>
            <person name="Duangmal K."/>
            <person name="Chantavorakit T."/>
        </authorList>
    </citation>
    <scope>NUCLEOTIDE SEQUENCE [LARGE SCALE GENOMIC DNA]</scope>
    <source>
        <strain evidence="7 8">8-3EHSu</strain>
    </source>
</reference>
<dbReference type="PANTHER" id="PTHR43248:SF29">
    <property type="entry name" value="TRIPEPTIDYL AMINOPEPTIDASE"/>
    <property type="match status" value="1"/>
</dbReference>
<organism evidence="7 8">
    <name type="scientific">Amycolatopsis suaedae</name>
    <dbReference type="NCBI Taxonomy" id="2510978"/>
    <lineage>
        <taxon>Bacteria</taxon>
        <taxon>Bacillati</taxon>
        <taxon>Actinomycetota</taxon>
        <taxon>Actinomycetes</taxon>
        <taxon>Pseudonocardiales</taxon>
        <taxon>Pseudonocardiaceae</taxon>
        <taxon>Amycolatopsis</taxon>
    </lineage>
</organism>
<comment type="caution">
    <text evidence="7">The sequence shown here is derived from an EMBL/GenBank/DDBJ whole genome shotgun (WGS) entry which is preliminary data.</text>
</comment>
<feature type="signal peptide" evidence="4">
    <location>
        <begin position="1"/>
        <end position="23"/>
    </location>
</feature>
<evidence type="ECO:0000313" key="7">
    <source>
        <dbReference type="EMBL" id="RZQ60717.1"/>
    </source>
</evidence>
<dbReference type="Pfam" id="PF08386">
    <property type="entry name" value="Abhydrolase_4"/>
    <property type="match status" value="1"/>
</dbReference>
<keyword evidence="8" id="KW-1185">Reference proteome</keyword>
<keyword evidence="3 7" id="KW-0378">Hydrolase</keyword>
<feature type="domain" description="AB hydrolase-1" evidence="5">
    <location>
        <begin position="79"/>
        <end position="202"/>
    </location>
</feature>
<dbReference type="Proteomes" id="UP000292003">
    <property type="component" value="Unassembled WGS sequence"/>
</dbReference>
<gene>
    <name evidence="7" type="ORF">EWH70_26750</name>
</gene>
<dbReference type="PANTHER" id="PTHR43248">
    <property type="entry name" value="2-SUCCINYL-6-HYDROXY-2,4-CYCLOHEXADIENE-1-CARBOXYLATE SYNTHASE"/>
    <property type="match status" value="1"/>
</dbReference>
<feature type="domain" description="Peptidase S33 tripeptidyl aminopeptidase-like C-terminal" evidence="6">
    <location>
        <begin position="381"/>
        <end position="478"/>
    </location>
</feature>
<dbReference type="GO" id="GO:0016787">
    <property type="term" value="F:hydrolase activity"/>
    <property type="evidence" value="ECO:0007669"/>
    <property type="project" value="UniProtKB-KW"/>
</dbReference>
<accession>A0A4Q7J1K6</accession>
<proteinExistence type="inferred from homology"/>
<dbReference type="EMBL" id="SFCC01000015">
    <property type="protein sequence ID" value="RZQ60717.1"/>
    <property type="molecule type" value="Genomic_DNA"/>
</dbReference>
<protein>
    <submittedName>
        <fullName evidence="7">Alpha/beta fold hydrolase</fullName>
    </submittedName>
</protein>
<evidence type="ECO:0000256" key="3">
    <source>
        <dbReference type="ARBA" id="ARBA00022801"/>
    </source>
</evidence>
<dbReference type="InterPro" id="IPR051601">
    <property type="entry name" value="Serine_prot/Carboxylest_S33"/>
</dbReference>
<dbReference type="RefSeq" id="WP_130478290.1">
    <property type="nucleotide sequence ID" value="NZ_SFCC01000015.1"/>
</dbReference>
<comment type="similarity">
    <text evidence="1">Belongs to the peptidase S33 family.</text>
</comment>
<evidence type="ECO:0000256" key="2">
    <source>
        <dbReference type="ARBA" id="ARBA00022729"/>
    </source>
</evidence>
<evidence type="ECO:0000313" key="8">
    <source>
        <dbReference type="Proteomes" id="UP000292003"/>
    </source>
</evidence>
<dbReference type="InterPro" id="IPR029058">
    <property type="entry name" value="AB_hydrolase_fold"/>
</dbReference>
<dbReference type="SUPFAM" id="SSF53474">
    <property type="entry name" value="alpha/beta-Hydrolases"/>
    <property type="match status" value="1"/>
</dbReference>
<dbReference type="AlphaFoldDB" id="A0A4Q7J1K6"/>
<dbReference type="Gene3D" id="3.40.50.1820">
    <property type="entry name" value="alpha/beta hydrolase"/>
    <property type="match status" value="2"/>
</dbReference>
<evidence type="ECO:0000259" key="5">
    <source>
        <dbReference type="Pfam" id="PF00561"/>
    </source>
</evidence>
<dbReference type="InterPro" id="IPR013595">
    <property type="entry name" value="Pept_S33_TAP-like_C"/>
</dbReference>
<evidence type="ECO:0000259" key="6">
    <source>
        <dbReference type="Pfam" id="PF08386"/>
    </source>
</evidence>
<dbReference type="InterPro" id="IPR000073">
    <property type="entry name" value="AB_hydrolase_1"/>
</dbReference>
<keyword evidence="2 4" id="KW-0732">Signal</keyword>